<dbReference type="KEGG" id="mphy:MCBMB27_05753"/>
<dbReference type="PANTHER" id="PTHR33516:SF2">
    <property type="entry name" value="LEXA REPRESSOR-RELATED"/>
    <property type="match status" value="1"/>
</dbReference>
<organism evidence="3 5">
    <name type="scientific">Methylobacterium phyllosphaerae</name>
    <dbReference type="NCBI Taxonomy" id="418223"/>
    <lineage>
        <taxon>Bacteria</taxon>
        <taxon>Pseudomonadati</taxon>
        <taxon>Pseudomonadota</taxon>
        <taxon>Alphaproteobacteria</taxon>
        <taxon>Hyphomicrobiales</taxon>
        <taxon>Methylobacteriaceae</taxon>
        <taxon>Methylobacterium</taxon>
    </lineage>
</organism>
<protein>
    <submittedName>
        <fullName evidence="2">Protein ImpA</fullName>
    </submittedName>
    <submittedName>
        <fullName evidence="3">SOS response UmuD protein. Serine peptidase. MEROPS family S24</fullName>
    </submittedName>
</protein>
<evidence type="ECO:0000313" key="5">
    <source>
        <dbReference type="Proteomes" id="UP000199140"/>
    </source>
</evidence>
<dbReference type="EMBL" id="FOPK01000048">
    <property type="protein sequence ID" value="SFH71047.1"/>
    <property type="molecule type" value="Genomic_DNA"/>
</dbReference>
<reference evidence="3 5" key="2">
    <citation type="submission" date="2016-10" db="EMBL/GenBank/DDBJ databases">
        <authorList>
            <person name="Varghese N."/>
            <person name="Submissions S."/>
        </authorList>
    </citation>
    <scope>NUCLEOTIDE SEQUENCE [LARGE SCALE GENOMIC DNA]</scope>
    <source>
        <strain evidence="3 5">CBMB27</strain>
    </source>
</reference>
<dbReference type="CDD" id="cd06529">
    <property type="entry name" value="S24_LexA-like"/>
    <property type="match status" value="1"/>
</dbReference>
<dbReference type="Pfam" id="PF00717">
    <property type="entry name" value="Peptidase_S24"/>
    <property type="match status" value="1"/>
</dbReference>
<dbReference type="SUPFAM" id="SSF51306">
    <property type="entry name" value="LexA/Signal peptidase"/>
    <property type="match status" value="1"/>
</dbReference>
<sequence>MLPAVITYSLPAALPMLARPVRAGFPSPADDFIEQAIDLQSLLIANRAATFLVRGAGDSMLLAQLFDGDIAIVDRSLSPTDGDVVVVDVDGERSFKVWSRRGHRVRLAFANPRFPEFELSPDAVVEVWGVVSGSVSPRRRSARRA</sequence>
<dbReference type="PANTHER" id="PTHR33516">
    <property type="entry name" value="LEXA REPRESSOR"/>
    <property type="match status" value="1"/>
</dbReference>
<dbReference type="InterPro" id="IPR050077">
    <property type="entry name" value="LexA_repressor"/>
</dbReference>
<evidence type="ECO:0000313" key="2">
    <source>
        <dbReference type="EMBL" id="APT35044.1"/>
    </source>
</evidence>
<proteinExistence type="predicted"/>
<evidence type="ECO:0000313" key="4">
    <source>
        <dbReference type="Proteomes" id="UP000185487"/>
    </source>
</evidence>
<dbReference type="Proteomes" id="UP000199140">
    <property type="component" value="Unassembled WGS sequence"/>
</dbReference>
<keyword evidence="4" id="KW-1185">Reference proteome</keyword>
<dbReference type="AlphaFoldDB" id="A0AAE8HY39"/>
<name>A0AAE8HY39_9HYPH</name>
<dbReference type="Proteomes" id="UP000185487">
    <property type="component" value="Plasmid CBMB27-p1"/>
</dbReference>
<dbReference type="RefSeq" id="WP_083683973.1">
    <property type="nucleotide sequence ID" value="NZ_CP015368.1"/>
</dbReference>
<dbReference type="InterPro" id="IPR039418">
    <property type="entry name" value="LexA-like"/>
</dbReference>
<gene>
    <name evidence="2" type="ORF">MCBMB27_05753</name>
    <name evidence="3" type="ORF">SAMN05192567_1487</name>
</gene>
<dbReference type="NCBIfam" id="NF007621">
    <property type="entry name" value="PRK10276.1"/>
    <property type="match status" value="1"/>
</dbReference>
<evidence type="ECO:0000313" key="3">
    <source>
        <dbReference type="EMBL" id="SFH71047.1"/>
    </source>
</evidence>
<accession>A0AAE8HY39</accession>
<feature type="domain" description="Peptidase S24/S26A/S26B/S26C" evidence="1">
    <location>
        <begin position="20"/>
        <end position="131"/>
    </location>
</feature>
<dbReference type="EMBL" id="CP015368">
    <property type="protein sequence ID" value="APT35044.1"/>
    <property type="molecule type" value="Genomic_DNA"/>
</dbReference>
<reference evidence="2 4" key="1">
    <citation type="submission" date="2016-04" db="EMBL/GenBank/DDBJ databases">
        <title>Complete genome sequencing and analysis of CBMB27, Methylobacterium phyllosphaerae isolated from leaf tissues of rice (Oryza sativa L.).</title>
        <authorList>
            <person name="Lee Y."/>
            <person name="Hwangbo K."/>
            <person name="Chung H."/>
            <person name="Yoo J."/>
            <person name="Kim K.Y."/>
            <person name="Sa T.M."/>
            <person name="Um Y."/>
            <person name="Madhaiyan M."/>
        </authorList>
    </citation>
    <scope>NUCLEOTIDE SEQUENCE [LARGE SCALE GENOMIC DNA]</scope>
    <source>
        <strain evidence="2 4">CBMB27</strain>
        <plasmid evidence="2 4">CBMB27-p1</plasmid>
    </source>
</reference>
<dbReference type="InterPro" id="IPR036286">
    <property type="entry name" value="LexA/Signal_pep-like_sf"/>
</dbReference>
<dbReference type="Gene3D" id="2.10.109.10">
    <property type="entry name" value="Umud Fragment, subunit A"/>
    <property type="match status" value="1"/>
</dbReference>
<geneLocation type="plasmid" evidence="2 4">
    <name>CBMB27-p1</name>
</geneLocation>
<keyword evidence="2" id="KW-0614">Plasmid</keyword>
<dbReference type="InterPro" id="IPR015927">
    <property type="entry name" value="Peptidase_S24_S26A/B/C"/>
</dbReference>
<evidence type="ECO:0000259" key="1">
    <source>
        <dbReference type="Pfam" id="PF00717"/>
    </source>
</evidence>